<dbReference type="Proteomes" id="UP000684084">
    <property type="component" value="Unassembled WGS sequence"/>
</dbReference>
<dbReference type="AlphaFoldDB" id="A0A915Z0R5"/>
<sequence length="70" mass="7911">MVVHDQTVHDHAPEVIYPGYIISNLHPFSSKSEIPWELQLKYCEIDGSGLSCNVKLTIYHSAKLKNLTSN</sequence>
<organism evidence="1 2">
    <name type="scientific">Rhizophagus irregularis</name>
    <dbReference type="NCBI Taxonomy" id="588596"/>
    <lineage>
        <taxon>Eukaryota</taxon>
        <taxon>Fungi</taxon>
        <taxon>Fungi incertae sedis</taxon>
        <taxon>Mucoromycota</taxon>
        <taxon>Glomeromycotina</taxon>
        <taxon>Glomeromycetes</taxon>
        <taxon>Glomerales</taxon>
        <taxon>Glomeraceae</taxon>
        <taxon>Rhizophagus</taxon>
    </lineage>
</organism>
<reference evidence="1" key="1">
    <citation type="submission" date="2020-05" db="EMBL/GenBank/DDBJ databases">
        <authorList>
            <person name="Rincon C."/>
            <person name="Sanders R I."/>
            <person name="Robbins C."/>
            <person name="Chaturvedi A."/>
        </authorList>
    </citation>
    <scope>NUCLEOTIDE SEQUENCE</scope>
    <source>
        <strain evidence="1">CHB12</strain>
    </source>
</reference>
<gene>
    <name evidence="1" type="ORF">CHRIB12_LOCUS6344</name>
</gene>
<proteinExistence type="predicted"/>
<dbReference type="EMBL" id="CAGKOT010000010">
    <property type="protein sequence ID" value="CAB5356450.1"/>
    <property type="molecule type" value="Genomic_DNA"/>
</dbReference>
<evidence type="ECO:0000313" key="1">
    <source>
        <dbReference type="EMBL" id="CAB5356450.1"/>
    </source>
</evidence>
<dbReference type="VEuPathDB" id="FungiDB:RhiirFUN_016351"/>
<comment type="caution">
    <text evidence="1">The sequence shown here is derived from an EMBL/GenBank/DDBJ whole genome shotgun (WGS) entry which is preliminary data.</text>
</comment>
<evidence type="ECO:0000313" key="2">
    <source>
        <dbReference type="Proteomes" id="UP000684084"/>
    </source>
</evidence>
<accession>A0A915Z0R5</accession>
<protein>
    <submittedName>
        <fullName evidence="1">Uncharacterized protein</fullName>
    </submittedName>
</protein>
<name>A0A915Z0R5_9GLOM</name>